<dbReference type="InterPro" id="IPR036291">
    <property type="entry name" value="NAD(P)-bd_dom_sf"/>
</dbReference>
<dbReference type="GO" id="GO:0005886">
    <property type="term" value="C:plasma membrane"/>
    <property type="evidence" value="ECO:0007669"/>
    <property type="project" value="UniProtKB-SubCell"/>
</dbReference>
<gene>
    <name evidence="15" type="ORF">SAMN05216204_13442</name>
</gene>
<evidence type="ECO:0000256" key="3">
    <source>
        <dbReference type="ARBA" id="ARBA00022448"/>
    </source>
</evidence>
<evidence type="ECO:0000256" key="9">
    <source>
        <dbReference type="ARBA" id="ARBA00022958"/>
    </source>
</evidence>
<dbReference type="GO" id="GO:1902600">
    <property type="term" value="P:proton transmembrane transport"/>
    <property type="evidence" value="ECO:0007669"/>
    <property type="project" value="InterPro"/>
</dbReference>
<evidence type="ECO:0000256" key="11">
    <source>
        <dbReference type="ARBA" id="ARBA00023065"/>
    </source>
</evidence>
<dbReference type="NCBIfam" id="TIGR00932">
    <property type="entry name" value="2a37"/>
    <property type="match status" value="1"/>
</dbReference>
<dbReference type="PROSITE" id="PS51201">
    <property type="entry name" value="RCK_N"/>
    <property type="match status" value="1"/>
</dbReference>
<evidence type="ECO:0000256" key="4">
    <source>
        <dbReference type="ARBA" id="ARBA00022449"/>
    </source>
</evidence>
<sequence length="597" mass="65274">MEHSLLINALVYLAAAVIAVPVAKRLGLGAVLGYLLAGIAIGPWGLGLIREVETILHFSEFGVVLLLFVIGLELEPRRLWSLRRSIFGWGAAQVAGVTGLLLLAAVLAGVGWKTALIAALGLSLSSTAIALTTMQERNLLPTPAGQAGFSILLFQDIAAIPMIALVPVLGMPDSHADAGWMGVLKAVAVIAGLVLAGRFLIRPVLRFIARTGMREIFTAFALLLIISISLLMAWVNMSMALGAFMAGVLLADSEYRHALEADLEPFKGLLLGLFFIAVGMSVDFGVFLAQPWRIVLMAGIFLSIKLAVLWLLARPFGMRGRQRVLFAFLLSQGGEFAFVVFGASATARVFDADTASMLVLVVALSMMATPLLLILYDRVLEPRWQSRKRREADTIDANQGHVIIAGFGRFGQIVGRLLHANQVPLTMLDHDPDQIDTLREFGFKVFYGDATRTDLLHAAGAAHARALVLSIDGIDDSLKLAAAVRAEFPDLPILARARNVTHYYQLMDLGVTVIERETFEAALMLGRRVMEELGFGAYLARQAAMRFREHNLKSVLDIYPYYKDRQQYASMATRAREELHAMFERDFVAMKNEADAE</sequence>
<dbReference type="GO" id="GO:0008324">
    <property type="term" value="F:monoatomic cation transmembrane transporter activity"/>
    <property type="evidence" value="ECO:0007669"/>
    <property type="project" value="InterPro"/>
</dbReference>
<dbReference type="PANTHER" id="PTHR46157:SF3">
    <property type="entry name" value="GLUTATHIONE-REGULATED POTASSIUM-EFFLUX SYSTEM PROTEIN KEFC"/>
    <property type="match status" value="1"/>
</dbReference>
<dbReference type="PANTHER" id="PTHR46157">
    <property type="entry name" value="K(+) EFFLUX ANTIPORTER 3, CHLOROPLASTIC"/>
    <property type="match status" value="1"/>
</dbReference>
<keyword evidence="16" id="KW-1185">Reference proteome</keyword>
<dbReference type="InterPro" id="IPR006153">
    <property type="entry name" value="Cation/H_exchanger_TM"/>
</dbReference>
<dbReference type="EMBL" id="FOLD01000034">
    <property type="protein sequence ID" value="SFD71910.1"/>
    <property type="molecule type" value="Genomic_DNA"/>
</dbReference>
<evidence type="ECO:0000256" key="8">
    <source>
        <dbReference type="ARBA" id="ARBA00022692"/>
    </source>
</evidence>
<name>A0A1I1UV66_9BURK</name>
<evidence type="ECO:0000256" key="12">
    <source>
        <dbReference type="ARBA" id="ARBA00023136"/>
    </source>
</evidence>
<evidence type="ECO:0000313" key="15">
    <source>
        <dbReference type="EMBL" id="SFD71910.1"/>
    </source>
</evidence>
<feature type="transmembrane region" description="Helical" evidence="13">
    <location>
        <begin position="6"/>
        <end position="23"/>
    </location>
</feature>
<evidence type="ECO:0000256" key="6">
    <source>
        <dbReference type="ARBA" id="ARBA00022519"/>
    </source>
</evidence>
<reference evidence="16" key="1">
    <citation type="submission" date="2016-10" db="EMBL/GenBank/DDBJ databases">
        <authorList>
            <person name="Varghese N."/>
            <person name="Submissions S."/>
        </authorList>
    </citation>
    <scope>NUCLEOTIDE SEQUENCE [LARGE SCALE GENOMIC DNA]</scope>
    <source>
        <strain evidence="16">CGMCC 1.12041</strain>
    </source>
</reference>
<feature type="domain" description="RCK N-terminal" evidence="14">
    <location>
        <begin position="399"/>
        <end position="515"/>
    </location>
</feature>
<protein>
    <submittedName>
        <fullName evidence="15">Kef-type potassium/proton antiporter, CPA2 family</fullName>
    </submittedName>
</protein>
<comment type="subcellular location">
    <subcellularLocation>
        <location evidence="1">Cell inner membrane</location>
        <topology evidence="1">Multi-pass membrane protein</topology>
    </subcellularLocation>
</comment>
<feature type="transmembrane region" description="Helical" evidence="13">
    <location>
        <begin position="213"/>
        <end position="233"/>
    </location>
</feature>
<dbReference type="InterPro" id="IPR004771">
    <property type="entry name" value="K/H_exchanger"/>
</dbReference>
<evidence type="ECO:0000256" key="1">
    <source>
        <dbReference type="ARBA" id="ARBA00004429"/>
    </source>
</evidence>
<feature type="transmembrane region" description="Helical" evidence="13">
    <location>
        <begin position="114"/>
        <end position="134"/>
    </location>
</feature>
<feature type="transmembrane region" description="Helical" evidence="13">
    <location>
        <begin position="55"/>
        <end position="74"/>
    </location>
</feature>
<feature type="transmembrane region" description="Helical" evidence="13">
    <location>
        <begin position="268"/>
        <end position="288"/>
    </location>
</feature>
<keyword evidence="9" id="KW-0630">Potassium</keyword>
<feature type="transmembrane region" description="Helical" evidence="13">
    <location>
        <begin position="30"/>
        <end position="49"/>
    </location>
</feature>
<feature type="transmembrane region" description="Helical" evidence="13">
    <location>
        <begin position="86"/>
        <end position="108"/>
    </location>
</feature>
<keyword evidence="5" id="KW-1003">Cell membrane</keyword>
<accession>A0A1I1UV66</accession>
<dbReference type="FunFam" id="3.40.50.720:FF:000036">
    <property type="entry name" value="Glutathione-regulated potassium-efflux system protein KefB"/>
    <property type="match status" value="1"/>
</dbReference>
<evidence type="ECO:0000256" key="10">
    <source>
        <dbReference type="ARBA" id="ARBA00022989"/>
    </source>
</evidence>
<organism evidence="15 16">
    <name type="scientific">Massilia yuzhufengensis</name>
    <dbReference type="NCBI Taxonomy" id="1164594"/>
    <lineage>
        <taxon>Bacteria</taxon>
        <taxon>Pseudomonadati</taxon>
        <taxon>Pseudomonadota</taxon>
        <taxon>Betaproteobacteria</taxon>
        <taxon>Burkholderiales</taxon>
        <taxon>Oxalobacteraceae</taxon>
        <taxon>Telluria group</taxon>
        <taxon>Massilia</taxon>
    </lineage>
</organism>
<dbReference type="OrthoDB" id="9781411at2"/>
<dbReference type="InterPro" id="IPR003148">
    <property type="entry name" value="RCK_N"/>
</dbReference>
<evidence type="ECO:0000313" key="16">
    <source>
        <dbReference type="Proteomes" id="UP000198639"/>
    </source>
</evidence>
<dbReference type="Pfam" id="PF00999">
    <property type="entry name" value="Na_H_Exchanger"/>
    <property type="match status" value="1"/>
</dbReference>
<proteinExistence type="inferred from homology"/>
<dbReference type="Proteomes" id="UP000198639">
    <property type="component" value="Unassembled WGS sequence"/>
</dbReference>
<keyword evidence="7" id="KW-0633">Potassium transport</keyword>
<keyword evidence="8 13" id="KW-0812">Transmembrane</keyword>
<dbReference type="RefSeq" id="WP_091876580.1">
    <property type="nucleotide sequence ID" value="NZ_FOLD01000034.1"/>
</dbReference>
<feature type="transmembrane region" description="Helical" evidence="13">
    <location>
        <begin position="294"/>
        <end position="312"/>
    </location>
</feature>
<dbReference type="Gene3D" id="3.40.50.720">
    <property type="entry name" value="NAD(P)-binding Rossmann-like Domain"/>
    <property type="match status" value="1"/>
</dbReference>
<dbReference type="Pfam" id="PF02254">
    <property type="entry name" value="TrkA_N"/>
    <property type="match status" value="1"/>
</dbReference>
<dbReference type="GO" id="GO:0006813">
    <property type="term" value="P:potassium ion transport"/>
    <property type="evidence" value="ECO:0007669"/>
    <property type="project" value="UniProtKB-KW"/>
</dbReference>
<dbReference type="GO" id="GO:0015297">
    <property type="term" value="F:antiporter activity"/>
    <property type="evidence" value="ECO:0007669"/>
    <property type="project" value="UniProtKB-KW"/>
</dbReference>
<keyword evidence="3" id="KW-0813">Transport</keyword>
<comment type="similarity">
    <text evidence="2">Belongs to the monovalent cation:proton antiporter 2 (CPA2) transporter (TC 2.A.37) family.</text>
</comment>
<feature type="transmembrane region" description="Helical" evidence="13">
    <location>
        <begin position="324"/>
        <end position="345"/>
    </location>
</feature>
<keyword evidence="6" id="KW-0997">Cell inner membrane</keyword>
<dbReference type="AlphaFoldDB" id="A0A1I1UV66"/>
<feature type="transmembrane region" description="Helical" evidence="13">
    <location>
        <begin position="146"/>
        <end position="166"/>
    </location>
</feature>
<evidence type="ECO:0000256" key="13">
    <source>
        <dbReference type="SAM" id="Phobius"/>
    </source>
</evidence>
<evidence type="ECO:0000256" key="5">
    <source>
        <dbReference type="ARBA" id="ARBA00022475"/>
    </source>
</evidence>
<dbReference type="InterPro" id="IPR038770">
    <property type="entry name" value="Na+/solute_symporter_sf"/>
</dbReference>
<keyword evidence="10 13" id="KW-1133">Transmembrane helix</keyword>
<evidence type="ECO:0000256" key="7">
    <source>
        <dbReference type="ARBA" id="ARBA00022538"/>
    </source>
</evidence>
<keyword evidence="12 13" id="KW-0472">Membrane</keyword>
<dbReference type="Gene3D" id="1.20.1530.20">
    <property type="match status" value="1"/>
</dbReference>
<dbReference type="NCBIfam" id="NF002924">
    <property type="entry name" value="PRK03562.1"/>
    <property type="match status" value="1"/>
</dbReference>
<feature type="transmembrane region" description="Helical" evidence="13">
    <location>
        <begin position="178"/>
        <end position="201"/>
    </location>
</feature>
<keyword evidence="4" id="KW-0050">Antiport</keyword>
<evidence type="ECO:0000256" key="2">
    <source>
        <dbReference type="ARBA" id="ARBA00005551"/>
    </source>
</evidence>
<feature type="transmembrane region" description="Helical" evidence="13">
    <location>
        <begin position="357"/>
        <end position="380"/>
    </location>
</feature>
<evidence type="ECO:0000259" key="14">
    <source>
        <dbReference type="PROSITE" id="PS51201"/>
    </source>
</evidence>
<dbReference type="FunFam" id="1.20.1530.20:FF:000001">
    <property type="entry name" value="Glutathione-regulated potassium-efflux system protein KefB"/>
    <property type="match status" value="1"/>
</dbReference>
<dbReference type="STRING" id="1164594.SAMN05216204_13442"/>
<keyword evidence="11" id="KW-0406">Ion transport</keyword>
<dbReference type="SUPFAM" id="SSF51735">
    <property type="entry name" value="NAD(P)-binding Rossmann-fold domains"/>
    <property type="match status" value="1"/>
</dbReference>